<dbReference type="AlphaFoldDB" id="A0A6C0IVM1"/>
<name>A0A6C0IVM1_9ZZZZ</name>
<protein>
    <submittedName>
        <fullName evidence="1">Uncharacterized protein</fullName>
    </submittedName>
</protein>
<sequence>MNTKSENAPKILEEFFQDEINFYLSREHNLTLVNFNIGTKGTIEQEINKDWIHTITPVFFDPNYCKIFYYFDKEYEAIDFKNDYLETWIKQIRTYKTLDNDKLADFRFSKKYQNIETCINDRFNIIIHKVGFNLKSDYDAHRLHENIIKHNLELDVCFKSIPQFKFWKLLYEIIYILKLKQNSTMFINNRVCTNSKFYIDEATPKPKFVNAYVGYHFEYISELVYIVKHIEDSINNIDVSPILFRIEEESKSKLVNFNQLGYNKYSLDGVWVV</sequence>
<organism evidence="1">
    <name type="scientific">viral metagenome</name>
    <dbReference type="NCBI Taxonomy" id="1070528"/>
    <lineage>
        <taxon>unclassified sequences</taxon>
        <taxon>metagenomes</taxon>
        <taxon>organismal metagenomes</taxon>
    </lineage>
</organism>
<dbReference type="EMBL" id="MN740274">
    <property type="protein sequence ID" value="QHT97298.1"/>
    <property type="molecule type" value="Genomic_DNA"/>
</dbReference>
<reference evidence="1" key="1">
    <citation type="journal article" date="2020" name="Nature">
        <title>Giant virus diversity and host interactions through global metagenomics.</title>
        <authorList>
            <person name="Schulz F."/>
            <person name="Roux S."/>
            <person name="Paez-Espino D."/>
            <person name="Jungbluth S."/>
            <person name="Walsh D.A."/>
            <person name="Denef V.J."/>
            <person name="McMahon K.D."/>
            <person name="Konstantinidis K.T."/>
            <person name="Eloe-Fadrosh E.A."/>
            <person name="Kyrpides N.C."/>
            <person name="Woyke T."/>
        </authorList>
    </citation>
    <scope>NUCLEOTIDE SEQUENCE</scope>
    <source>
        <strain evidence="1">GVMAG-M-3300025138-11</strain>
    </source>
</reference>
<accession>A0A6C0IVM1</accession>
<proteinExistence type="predicted"/>
<evidence type="ECO:0000313" key="1">
    <source>
        <dbReference type="EMBL" id="QHT97298.1"/>
    </source>
</evidence>